<dbReference type="Proteomes" id="UP001548189">
    <property type="component" value="Unassembled WGS sequence"/>
</dbReference>
<accession>A0ABV2BZI4</accession>
<dbReference type="EMBL" id="JBEVCJ010000049">
    <property type="protein sequence ID" value="MET1257345.1"/>
    <property type="molecule type" value="Genomic_DNA"/>
</dbReference>
<reference evidence="2 3" key="1">
    <citation type="submission" date="2024-06" db="EMBL/GenBank/DDBJ databases">
        <authorList>
            <person name="Li F."/>
        </authorList>
    </citation>
    <scope>NUCLEOTIDE SEQUENCE [LARGE SCALE GENOMIC DNA]</scope>
    <source>
        <strain evidence="2 3">GXAS 311</strain>
    </source>
</reference>
<proteinExistence type="predicted"/>
<evidence type="ECO:0000256" key="1">
    <source>
        <dbReference type="SAM" id="SignalP"/>
    </source>
</evidence>
<keyword evidence="1" id="KW-0732">Signal</keyword>
<evidence type="ECO:0000313" key="3">
    <source>
        <dbReference type="Proteomes" id="UP001548189"/>
    </source>
</evidence>
<name>A0ABV2BZI4_9GAMM</name>
<feature type="chain" id="PRO_5046277938" evidence="1">
    <location>
        <begin position="22"/>
        <end position="113"/>
    </location>
</feature>
<feature type="signal peptide" evidence="1">
    <location>
        <begin position="1"/>
        <end position="21"/>
    </location>
</feature>
<comment type="caution">
    <text evidence="2">The sequence shown here is derived from an EMBL/GenBank/DDBJ whole genome shotgun (WGS) entry which is preliminary data.</text>
</comment>
<dbReference type="RefSeq" id="WP_353897929.1">
    <property type="nucleotide sequence ID" value="NZ_JBEVCJ010000049.1"/>
</dbReference>
<evidence type="ECO:0000313" key="2">
    <source>
        <dbReference type="EMBL" id="MET1257345.1"/>
    </source>
</evidence>
<keyword evidence="3" id="KW-1185">Reference proteome</keyword>
<protein>
    <submittedName>
        <fullName evidence="2">Uncharacterized protein</fullName>
    </submittedName>
</protein>
<gene>
    <name evidence="2" type="ORF">ABVT43_19560</name>
</gene>
<sequence length="113" mass="12364">MRYLTLMAFCIVCSLAFNVKAEHKWTGAKKIKSVQIVEHGGIIIYFDSEVNPVCTNATTSSIYVYKDEAGMTADGVKAFLSASLTALSTGMTVNAMYDDSTSLCWGRYLVISK</sequence>
<organism evidence="2 3">
    <name type="scientific">Aliikangiella maris</name>
    <dbReference type="NCBI Taxonomy" id="3162458"/>
    <lineage>
        <taxon>Bacteria</taxon>
        <taxon>Pseudomonadati</taxon>
        <taxon>Pseudomonadota</taxon>
        <taxon>Gammaproteobacteria</taxon>
        <taxon>Oceanospirillales</taxon>
        <taxon>Pleioneaceae</taxon>
        <taxon>Aliikangiella</taxon>
    </lineage>
</organism>